<comment type="caution">
    <text evidence="2">The sequence shown here is derived from an EMBL/GenBank/DDBJ whole genome shotgun (WGS) entry which is preliminary data.</text>
</comment>
<dbReference type="EMBL" id="PKSG01000302">
    <property type="protein sequence ID" value="POR36758.1"/>
    <property type="molecule type" value="Genomic_DNA"/>
</dbReference>
<keyword evidence="2" id="KW-0808">Transferase</keyword>
<keyword evidence="2" id="KW-0418">Kinase</keyword>
<dbReference type="PANTHER" id="PTHR21310">
    <property type="entry name" value="AMINOGLYCOSIDE PHOSPHOTRANSFERASE-RELATED-RELATED"/>
    <property type="match status" value="1"/>
</dbReference>
<dbReference type="InterPro" id="IPR011009">
    <property type="entry name" value="Kinase-like_dom_sf"/>
</dbReference>
<dbReference type="OrthoDB" id="3250044at2759"/>
<keyword evidence="3" id="KW-1185">Reference proteome</keyword>
<dbReference type="Proteomes" id="UP000237481">
    <property type="component" value="Unassembled WGS sequence"/>
</dbReference>
<protein>
    <submittedName>
        <fullName evidence="2">Protein kinase-like domain protein</fullName>
    </submittedName>
</protein>
<gene>
    <name evidence="2" type="ORF">TPAR_03052</name>
</gene>
<reference evidence="2 3" key="1">
    <citation type="submission" date="2018-01" db="EMBL/GenBank/DDBJ databases">
        <title>Harnessing the power of phylogenomics to disentangle the directionality and signatures of interkingdom host jumping in the parasitic fungal genus Tolypocladium.</title>
        <authorList>
            <person name="Quandt C.A."/>
            <person name="Patterson W."/>
            <person name="Spatafora J.W."/>
        </authorList>
    </citation>
    <scope>NUCLEOTIDE SEQUENCE [LARGE SCALE GENOMIC DNA]</scope>
    <source>
        <strain evidence="2 3">NRBC 100945</strain>
    </source>
</reference>
<proteinExistence type="predicted"/>
<evidence type="ECO:0000313" key="2">
    <source>
        <dbReference type="EMBL" id="POR36758.1"/>
    </source>
</evidence>
<dbReference type="STRING" id="94208.A0A2S4L2U1"/>
<evidence type="ECO:0000313" key="3">
    <source>
        <dbReference type="Proteomes" id="UP000237481"/>
    </source>
</evidence>
<dbReference type="GO" id="GO:0016301">
    <property type="term" value="F:kinase activity"/>
    <property type="evidence" value="ECO:0007669"/>
    <property type="project" value="UniProtKB-KW"/>
</dbReference>
<dbReference type="Pfam" id="PF01636">
    <property type="entry name" value="APH"/>
    <property type="match status" value="1"/>
</dbReference>
<evidence type="ECO:0000259" key="1">
    <source>
        <dbReference type="Pfam" id="PF01636"/>
    </source>
</evidence>
<dbReference type="InterPro" id="IPR051678">
    <property type="entry name" value="AGP_Transferase"/>
</dbReference>
<feature type="domain" description="Aminoglycoside phosphotransferase" evidence="1">
    <location>
        <begin position="342"/>
        <end position="527"/>
    </location>
</feature>
<dbReference type="SUPFAM" id="SSF56112">
    <property type="entry name" value="Protein kinase-like (PK-like)"/>
    <property type="match status" value="1"/>
</dbReference>
<dbReference type="Gene3D" id="3.90.1200.10">
    <property type="match status" value="1"/>
</dbReference>
<dbReference type="InterPro" id="IPR002575">
    <property type="entry name" value="Aminoglycoside_PTrfase"/>
</dbReference>
<dbReference type="PANTHER" id="PTHR21310:SF58">
    <property type="entry name" value="AMINOGLYCOSIDE PHOSPHOTRANSFERASE DOMAIN-CONTAINING PROTEIN"/>
    <property type="match status" value="1"/>
</dbReference>
<dbReference type="AlphaFoldDB" id="A0A2S4L2U1"/>
<sequence>MASGFDEAVQSVLSLIEGANLPHPLDQLLCAFLTEALNPRLAASFVEQNCRPGEDQQVDLLSLATDWKAIVECVSCHGSNPPAPDTTTAASIAKRDGGRCCITGKAGSRKDPLIVAPILPIPSGWIKDDPRILHMLGAFFTPAYRDWWLGYIRAPDQMSAYHSHWLVRKSAADAFARGTIKLIRLPPSMIEYQATPVFIGLEEGPIDLEGSFPLLGDHSRSRTPTVDARFVGTHARLSHSIRWLAVARRIASNKEDHKPPSAVGVLARVRANQQHGFSPWHLLQNACLAAWATVPDRARVAVYELLRRIGSRLYGATNNYSTVQRLPFGLFLKYQGDPGGFRNEFNALQMARRYTSIPVPRPLDVAVVRTSSNDTACSHDAYLLTTQVPGRQVVECHQLFSDQDISSFVRQMQDYVTQLRSIPKTVGPQFAICDTTGGACRDPRIHDANPVGPFVDEEAFNQLLRNPDDPSRRNHTFVLTHADLNFRNILVDEAVQADGTTGWTVTGIVDWETAGYYPEYWEYTKSLFESFRYSYRLRETIHNIFRVFGDYSKEVEVEKRSWEEGDYI</sequence>
<accession>A0A2S4L2U1</accession>
<name>A0A2S4L2U1_9HYPO</name>
<organism evidence="2 3">
    <name type="scientific">Tolypocladium paradoxum</name>
    <dbReference type="NCBI Taxonomy" id="94208"/>
    <lineage>
        <taxon>Eukaryota</taxon>
        <taxon>Fungi</taxon>
        <taxon>Dikarya</taxon>
        <taxon>Ascomycota</taxon>
        <taxon>Pezizomycotina</taxon>
        <taxon>Sordariomycetes</taxon>
        <taxon>Hypocreomycetidae</taxon>
        <taxon>Hypocreales</taxon>
        <taxon>Ophiocordycipitaceae</taxon>
        <taxon>Tolypocladium</taxon>
    </lineage>
</organism>